<dbReference type="PaxDb" id="5141-EFNCRP00000009276"/>
<name>Q7S280_NEUCR</name>
<dbReference type="PANTHER" id="PTHR33099:SF7">
    <property type="entry name" value="MYND-TYPE DOMAIN-CONTAINING PROTEIN"/>
    <property type="match status" value="1"/>
</dbReference>
<evidence type="ECO:0000259" key="2">
    <source>
        <dbReference type="Pfam" id="PF13640"/>
    </source>
</evidence>
<dbReference type="RefSeq" id="XP_958755.2">
    <property type="nucleotide sequence ID" value="XM_953662.2"/>
</dbReference>
<proteinExistence type="predicted"/>
<feature type="domain" description="Prolyl 4-hydroxylase alpha subunit Fe(2+) 2OG dioxygenase" evidence="2">
    <location>
        <begin position="179"/>
        <end position="262"/>
    </location>
</feature>
<dbReference type="GeneID" id="3874893"/>
<dbReference type="Proteomes" id="UP000001805">
    <property type="component" value="Chromosome 7, Linkage Group VII"/>
</dbReference>
<accession>Q7S280</accession>
<protein>
    <recommendedName>
        <fullName evidence="2">Prolyl 4-hydroxylase alpha subunit Fe(2+) 2OG dioxygenase domain-containing protein</fullName>
    </recommendedName>
</protein>
<dbReference type="InParanoid" id="Q7S280"/>
<feature type="region of interest" description="Disordered" evidence="1">
    <location>
        <begin position="1"/>
        <end position="51"/>
    </location>
</feature>
<feature type="compositionally biased region" description="Polar residues" evidence="1">
    <location>
        <begin position="1"/>
        <end position="28"/>
    </location>
</feature>
<feature type="compositionally biased region" description="Basic and acidic residues" evidence="1">
    <location>
        <begin position="675"/>
        <end position="684"/>
    </location>
</feature>
<feature type="compositionally biased region" description="Polar residues" evidence="1">
    <location>
        <begin position="690"/>
        <end position="699"/>
    </location>
</feature>
<dbReference type="VEuPathDB" id="FungiDB:NCU09412"/>
<sequence>MADYQPTQALSVEGNSSNMESFDFSSASLPADSTQDGQIDDGSDQGSVTSDLSTQDYTVSLKDDLRKALDNVKVAGSFASFRKLSRTPPDGLYVDGVGDVAMPLSETQARQLIAKARQAPYGRGSETIVDTSVRNTWEIDAAQFSFNNQRWPGYVRHLCSHVAADLGIKSPIRAEIYKMLIYERGAMFKSHTDTEKIPGQFGTLVIALPSAHTGGDVVVKHCGEQKTFKTSKHEQSFICWYSDVHHKVCPVESGYRWVLTYNLALDPNAVRPSAGLVRSETKALRHILLKWLQEPAESRQKGLYYVLDHHYTEASIKLNSLQTRDLAVGQVLNNLSKDLEFEVFFALLEKEEVGDPEPEAEHLEFCGVCRKNGKKDGEARCTHSIQDTIDLDYRVITVRDMFGKPVVNGLPLDAEEDILQYDMGLFSDNEPEEEEYQGVMGNSGPTVTHWYRLTAAMDLAKRSTTTGDARSDSWPKNPLIDGNDLMSVLKVAIELGDYDSFAEACLDQNAVIPTSFFTWTKQWLKRSNTDSCFQNIELGLSCVVDSYPDMSDRLAALTNLIPKPEDAGWSASLRDEISTWVHDKLEECLGDLLMKKKVGDGDGKTIIEMVRFLSTSLVPLLDPERQSIVSFITLLARLWKEVSADVVPRDDGLAIYRTIAKQFLASADFSILRPKGETKSEHGNKRQRTSYDGSKNRPPNEQVLRTVAFNTLVKFFETLVKISTPDDDLATQFITKLNDAVPRLPVDNMHDLWLPFLWCLIPIFTANAIPLTTPVYQSLYRNTLTRYIKEYVGVQPAPSNSLVRPQVNCPRFHCPDCNALNFFLQDPTEQVERFDIGKKARRHLHEMLDEHGIDCTHVSERGTTPNTLVVTKTFTQEEQPMKEWKERKAYAQSRLGIFGTYSQAMPELRVLLGEQFDRIMNMEDAYPNYAAARRTAAVPRPLASASGLVIGRSRVDASGSSRFTTAPVAGVKRSRSVSLEDGVETADLTED</sequence>
<gene>
    <name evidence="3" type="ORF">NCU09412</name>
</gene>
<dbReference type="KEGG" id="ncr:NCU09412"/>
<dbReference type="PANTHER" id="PTHR33099">
    <property type="entry name" value="FE2OG DIOXYGENASE DOMAIN-CONTAINING PROTEIN"/>
    <property type="match status" value="1"/>
</dbReference>
<dbReference type="Pfam" id="PF13640">
    <property type="entry name" value="2OG-FeII_Oxy_3"/>
    <property type="match status" value="1"/>
</dbReference>
<dbReference type="Gene3D" id="2.60.120.620">
    <property type="entry name" value="q2cbj1_9rhob like domain"/>
    <property type="match status" value="1"/>
</dbReference>
<evidence type="ECO:0000313" key="3">
    <source>
        <dbReference type="EMBL" id="EAA29519.2"/>
    </source>
</evidence>
<evidence type="ECO:0000256" key="1">
    <source>
        <dbReference type="SAM" id="MobiDB-lite"/>
    </source>
</evidence>
<dbReference type="OrthoDB" id="27483at2759"/>
<organism evidence="3 4">
    <name type="scientific">Neurospora crassa (strain ATCC 24698 / 74-OR23-1A / CBS 708.71 / DSM 1257 / FGSC 987)</name>
    <dbReference type="NCBI Taxonomy" id="367110"/>
    <lineage>
        <taxon>Eukaryota</taxon>
        <taxon>Fungi</taxon>
        <taxon>Dikarya</taxon>
        <taxon>Ascomycota</taxon>
        <taxon>Pezizomycotina</taxon>
        <taxon>Sordariomycetes</taxon>
        <taxon>Sordariomycetidae</taxon>
        <taxon>Sordariales</taxon>
        <taxon>Sordariaceae</taxon>
        <taxon>Neurospora</taxon>
    </lineage>
</organism>
<dbReference type="InterPro" id="IPR044862">
    <property type="entry name" value="Pro_4_hyd_alph_FE2OG_OXY"/>
</dbReference>
<feature type="region of interest" description="Disordered" evidence="1">
    <location>
        <begin position="675"/>
        <end position="699"/>
    </location>
</feature>
<keyword evidence="4" id="KW-1185">Reference proteome</keyword>
<evidence type="ECO:0000313" key="4">
    <source>
        <dbReference type="Proteomes" id="UP000001805"/>
    </source>
</evidence>
<reference evidence="3 4" key="1">
    <citation type="journal article" date="2003" name="Nature">
        <title>The genome sequence of the filamentous fungus Neurospora crassa.</title>
        <authorList>
            <person name="Galagan J.E."/>
            <person name="Calvo S.E."/>
            <person name="Borkovich K.A."/>
            <person name="Selker E.U."/>
            <person name="Read N.D."/>
            <person name="Jaffe D."/>
            <person name="FitzHugh W."/>
            <person name="Ma L.J."/>
            <person name="Smirnov S."/>
            <person name="Purcell S."/>
            <person name="Rehman B."/>
            <person name="Elkins T."/>
            <person name="Engels R."/>
            <person name="Wang S."/>
            <person name="Nielsen C.B."/>
            <person name="Butler J."/>
            <person name="Endrizzi M."/>
            <person name="Qui D."/>
            <person name="Ianakiev P."/>
            <person name="Bell-Pedersen D."/>
            <person name="Nelson M.A."/>
            <person name="Werner-Washburne M."/>
            <person name="Selitrennikoff C.P."/>
            <person name="Kinsey J.A."/>
            <person name="Braun E.L."/>
            <person name="Zelter A."/>
            <person name="Schulte U."/>
            <person name="Kothe G.O."/>
            <person name="Jedd G."/>
            <person name="Mewes W."/>
            <person name="Staben C."/>
            <person name="Marcotte E."/>
            <person name="Greenberg D."/>
            <person name="Roy A."/>
            <person name="Foley K."/>
            <person name="Naylor J."/>
            <person name="Stange-Thomann N."/>
            <person name="Barrett R."/>
            <person name="Gnerre S."/>
            <person name="Kamal M."/>
            <person name="Kamvysselis M."/>
            <person name="Mauceli E."/>
            <person name="Bielke C."/>
            <person name="Rudd S."/>
            <person name="Frishman D."/>
            <person name="Krystofova S."/>
            <person name="Rasmussen C."/>
            <person name="Metzenberg R.L."/>
            <person name="Perkins D.D."/>
            <person name="Kroken S."/>
            <person name="Cogoni C."/>
            <person name="Macino G."/>
            <person name="Catcheside D."/>
            <person name="Li W."/>
            <person name="Pratt R.J."/>
            <person name="Osmani S.A."/>
            <person name="DeSouza C.P."/>
            <person name="Glass L."/>
            <person name="Orbach M.J."/>
            <person name="Berglund J.A."/>
            <person name="Voelker R."/>
            <person name="Yarden O."/>
            <person name="Plamann M."/>
            <person name="Seiler S."/>
            <person name="Dunlap J."/>
            <person name="Radford A."/>
            <person name="Aramayo R."/>
            <person name="Natvig D.O."/>
            <person name="Alex L.A."/>
            <person name="Mannhaupt G."/>
            <person name="Ebbole D.J."/>
            <person name="Freitag M."/>
            <person name="Paulsen I."/>
            <person name="Sachs M.S."/>
            <person name="Lander E.S."/>
            <person name="Nusbaum C."/>
            <person name="Birren B."/>
        </authorList>
    </citation>
    <scope>NUCLEOTIDE SEQUENCE [LARGE SCALE GENOMIC DNA]</scope>
    <source>
        <strain evidence="4">ATCC 24698 / 74-OR23-1A / CBS 708.71 / DSM 1257 / FGSC 987</strain>
    </source>
</reference>
<dbReference type="AlphaFoldDB" id="Q7S280"/>
<dbReference type="HOGENOM" id="CLU_007520_1_0_1"/>
<dbReference type="EMBL" id="CM002242">
    <property type="protein sequence ID" value="EAA29519.2"/>
    <property type="molecule type" value="Genomic_DNA"/>
</dbReference>